<dbReference type="eggNOG" id="COG0628">
    <property type="taxonomic scope" value="Bacteria"/>
</dbReference>
<evidence type="ECO:0000313" key="7">
    <source>
        <dbReference type="EMBL" id="EGG30543.1"/>
    </source>
</evidence>
<feature type="transmembrane region" description="Helical" evidence="6">
    <location>
        <begin position="216"/>
        <end position="239"/>
    </location>
</feature>
<feature type="transmembrane region" description="Helical" evidence="6">
    <location>
        <begin position="40"/>
        <end position="56"/>
    </location>
</feature>
<keyword evidence="3 6" id="KW-0812">Transmembrane</keyword>
<evidence type="ECO:0000256" key="2">
    <source>
        <dbReference type="ARBA" id="ARBA00009773"/>
    </source>
</evidence>
<dbReference type="EMBL" id="AEIG01000011">
    <property type="protein sequence ID" value="EGG30543.1"/>
    <property type="molecule type" value="Genomic_DNA"/>
</dbReference>
<evidence type="ECO:0000256" key="4">
    <source>
        <dbReference type="ARBA" id="ARBA00022989"/>
    </source>
</evidence>
<dbReference type="InterPro" id="IPR002549">
    <property type="entry name" value="AI-2E-like"/>
</dbReference>
<name>F3KZ56_9GAMM</name>
<keyword evidence="8" id="KW-1185">Reference proteome</keyword>
<organism evidence="7 8">
    <name type="scientific">Aequoribacter fuscus</name>
    <dbReference type="NCBI Taxonomy" id="2518989"/>
    <lineage>
        <taxon>Bacteria</taxon>
        <taxon>Pseudomonadati</taxon>
        <taxon>Pseudomonadota</taxon>
        <taxon>Gammaproteobacteria</taxon>
        <taxon>Cellvibrionales</taxon>
        <taxon>Halieaceae</taxon>
        <taxon>Aequoribacter</taxon>
    </lineage>
</organism>
<accession>F3KZ56</accession>
<dbReference type="PANTHER" id="PTHR21716">
    <property type="entry name" value="TRANSMEMBRANE PROTEIN"/>
    <property type="match status" value="1"/>
</dbReference>
<evidence type="ECO:0000256" key="6">
    <source>
        <dbReference type="SAM" id="Phobius"/>
    </source>
</evidence>
<comment type="caution">
    <text evidence="7">The sequence shown here is derived from an EMBL/GenBank/DDBJ whole genome shotgun (WGS) entry which is preliminary data.</text>
</comment>
<comment type="similarity">
    <text evidence="2">Belongs to the autoinducer-2 exporter (AI-2E) (TC 2.A.86) family.</text>
</comment>
<evidence type="ECO:0000256" key="1">
    <source>
        <dbReference type="ARBA" id="ARBA00004141"/>
    </source>
</evidence>
<gene>
    <name evidence="7" type="ORF">IMCC3088_167</name>
</gene>
<dbReference type="GO" id="GO:0016020">
    <property type="term" value="C:membrane"/>
    <property type="evidence" value="ECO:0007669"/>
    <property type="project" value="UniProtKB-SubCell"/>
</dbReference>
<dbReference type="STRING" id="2518989.IMCC3088_167"/>
<evidence type="ECO:0000256" key="3">
    <source>
        <dbReference type="ARBA" id="ARBA00022692"/>
    </source>
</evidence>
<reference evidence="7 8" key="1">
    <citation type="journal article" date="2011" name="J. Bacteriol.">
        <title>Genome sequence of strain IMCC3088, a proteorhodopsin-containing marine bacterium belonging to the OM60/NOR5 clade.</title>
        <authorList>
            <person name="Jang Y."/>
            <person name="Oh H.M."/>
            <person name="Kang I."/>
            <person name="Lee K."/>
            <person name="Yang S.J."/>
            <person name="Cho J.C."/>
        </authorList>
    </citation>
    <scope>NUCLEOTIDE SEQUENCE [LARGE SCALE GENOMIC DNA]</scope>
    <source>
        <strain evidence="7 8">IMCC3088</strain>
    </source>
</reference>
<dbReference type="AlphaFoldDB" id="F3KZ56"/>
<evidence type="ECO:0000313" key="8">
    <source>
        <dbReference type="Proteomes" id="UP000005615"/>
    </source>
</evidence>
<feature type="transmembrane region" description="Helical" evidence="6">
    <location>
        <begin position="16"/>
        <end position="34"/>
    </location>
</feature>
<dbReference type="Proteomes" id="UP000005615">
    <property type="component" value="Unassembled WGS sequence"/>
</dbReference>
<feature type="transmembrane region" description="Helical" evidence="6">
    <location>
        <begin position="282"/>
        <end position="304"/>
    </location>
</feature>
<keyword evidence="4 6" id="KW-1133">Transmembrane helix</keyword>
<evidence type="ECO:0000256" key="5">
    <source>
        <dbReference type="ARBA" id="ARBA00023136"/>
    </source>
</evidence>
<keyword evidence="5 6" id="KW-0472">Membrane</keyword>
<feature type="transmembrane region" description="Helical" evidence="6">
    <location>
        <begin position="165"/>
        <end position="182"/>
    </location>
</feature>
<dbReference type="PANTHER" id="PTHR21716:SF4">
    <property type="entry name" value="TRANSMEMBRANE PROTEIN 245"/>
    <property type="match status" value="1"/>
</dbReference>
<feature type="transmembrane region" description="Helical" evidence="6">
    <location>
        <begin position="245"/>
        <end position="275"/>
    </location>
</feature>
<sequence length="378" mass="41394">MPKPNREPDMQKVIEIRSFIAALIAVSIAFTYLMLPFFSVILWACIIALLFHPLHAKLLDRYPRHENIAALVTLLACVLIAVTPALFLASSFIKQGTAIYQQLESGQLKPALWIDQIRQAFPVIDELLRTLGFDVAEVKQQLGSLSVEAGKVMASNALLIGQNTLGWLVSLGLMLYLTFFMLRDGARLIPILIRALPLGDERERLLMQKFAEVTRATIKGSLVVAMAQGSLGGLIFWLLDLPGPVLWGVVMTVLSLIPVVGASLIWLPVGLYLLATGNTSDGIILIAFGAIVIGLVDNILRPILVGRDTKLPDYLVLLSTLGGFTMFGMTGFVLGPLIAVLFITFWEIFSREFNVILDGDAMHDDKSADDRDVSSPPL</sequence>
<protein>
    <submittedName>
        <fullName evidence="7">Putative permease PerM family</fullName>
    </submittedName>
</protein>
<feature type="transmembrane region" description="Helical" evidence="6">
    <location>
        <begin position="324"/>
        <end position="346"/>
    </location>
</feature>
<feature type="transmembrane region" description="Helical" evidence="6">
    <location>
        <begin position="68"/>
        <end position="93"/>
    </location>
</feature>
<comment type="subcellular location">
    <subcellularLocation>
        <location evidence="1">Membrane</location>
        <topology evidence="1">Multi-pass membrane protein</topology>
    </subcellularLocation>
</comment>
<proteinExistence type="inferred from homology"/>
<dbReference type="Pfam" id="PF01594">
    <property type="entry name" value="AI-2E_transport"/>
    <property type="match status" value="1"/>
</dbReference>